<gene>
    <name evidence="6" type="ORF">DXD17_14585</name>
</gene>
<dbReference type="PROSITE" id="PS50110">
    <property type="entry name" value="RESPONSE_REGULATORY"/>
    <property type="match status" value="1"/>
</dbReference>
<dbReference type="Gene3D" id="3.40.50.2300">
    <property type="match status" value="1"/>
</dbReference>
<keyword evidence="3" id="KW-0597">Phosphoprotein</keyword>
<proteinExistence type="predicted"/>
<dbReference type="PANTHER" id="PTHR37299">
    <property type="entry name" value="TRANSCRIPTIONAL REGULATOR-RELATED"/>
    <property type="match status" value="1"/>
</dbReference>
<dbReference type="AlphaFoldDB" id="A0A3E4LGK6"/>
<dbReference type="InterPro" id="IPR001789">
    <property type="entry name" value="Sig_transdc_resp-reg_receiver"/>
</dbReference>
<evidence type="ECO:0000259" key="4">
    <source>
        <dbReference type="PROSITE" id="PS50110"/>
    </source>
</evidence>
<protein>
    <recommendedName>
        <fullName evidence="1">Stage 0 sporulation protein A homolog</fullName>
    </recommendedName>
</protein>
<dbReference type="SMART" id="SM00850">
    <property type="entry name" value="LytTR"/>
    <property type="match status" value="1"/>
</dbReference>
<feature type="domain" description="Response regulatory" evidence="4">
    <location>
        <begin position="3"/>
        <end position="120"/>
    </location>
</feature>
<name>A0A3E4LGK6_9FIRM</name>
<dbReference type="PROSITE" id="PS50930">
    <property type="entry name" value="HTH_LYTTR"/>
    <property type="match status" value="1"/>
</dbReference>
<accession>A0A3E4LGK6</accession>
<dbReference type="SUPFAM" id="SSF52172">
    <property type="entry name" value="CheY-like"/>
    <property type="match status" value="1"/>
</dbReference>
<dbReference type="SMART" id="SM00448">
    <property type="entry name" value="REC"/>
    <property type="match status" value="1"/>
</dbReference>
<dbReference type="Gene3D" id="2.40.50.1020">
    <property type="entry name" value="LytTr DNA-binding domain"/>
    <property type="match status" value="1"/>
</dbReference>
<evidence type="ECO:0000259" key="5">
    <source>
        <dbReference type="PROSITE" id="PS50930"/>
    </source>
</evidence>
<dbReference type="Proteomes" id="UP000260793">
    <property type="component" value="Unassembled WGS sequence"/>
</dbReference>
<feature type="domain" description="HTH LytTR-type" evidence="5">
    <location>
        <begin position="130"/>
        <end position="230"/>
    </location>
</feature>
<evidence type="ECO:0000256" key="3">
    <source>
        <dbReference type="PROSITE-ProRule" id="PRU00169"/>
    </source>
</evidence>
<dbReference type="GO" id="GO:0003677">
    <property type="term" value="F:DNA binding"/>
    <property type="evidence" value="ECO:0007669"/>
    <property type="project" value="UniProtKB-KW"/>
</dbReference>
<dbReference type="InterPro" id="IPR046947">
    <property type="entry name" value="LytR-like"/>
</dbReference>
<keyword evidence="6" id="KW-0238">DNA-binding</keyword>
<evidence type="ECO:0000313" key="6">
    <source>
        <dbReference type="EMBL" id="RGK35795.1"/>
    </source>
</evidence>
<comment type="function">
    <text evidence="2">May play the central regulatory role in sporulation. It may be an element of the effector pathway responsible for the activation of sporulation genes in response to nutritional stress. Spo0A may act in concert with spo0H (a sigma factor) to control the expression of some genes that are critical to the sporulation process.</text>
</comment>
<comment type="caution">
    <text evidence="6">The sequence shown here is derived from an EMBL/GenBank/DDBJ whole genome shotgun (WGS) entry which is preliminary data.</text>
</comment>
<organism evidence="6 7">
    <name type="scientific">[Ruminococcus] lactaris</name>
    <dbReference type="NCBI Taxonomy" id="46228"/>
    <lineage>
        <taxon>Bacteria</taxon>
        <taxon>Bacillati</taxon>
        <taxon>Bacillota</taxon>
        <taxon>Clostridia</taxon>
        <taxon>Lachnospirales</taxon>
        <taxon>Lachnospiraceae</taxon>
        <taxon>Mediterraneibacter</taxon>
    </lineage>
</organism>
<sequence>MLNLAICDNEPAIIEELEEYLDKISDISFDYEVFFSAEELYSYKKKQELDFDVYILDIEMGEMSGLELAKKLRQDSPHSLIVFLTSFSKYVYDVFEVVTFDFILKPVSFENFSKVLHKACDFLCMAKVNFVFSYRKNSYSIPCQSIVYIEKLGRKALIHTNTGDIYQCNKNLDEIWSQLDKRMFASIRVACIVNLSEIVQVVRDELLLKNGNTLHVGRAYRQEIKLRHLQFLKEQL</sequence>
<evidence type="ECO:0000256" key="1">
    <source>
        <dbReference type="ARBA" id="ARBA00018672"/>
    </source>
</evidence>
<reference evidence="6 7" key="1">
    <citation type="submission" date="2018-08" db="EMBL/GenBank/DDBJ databases">
        <title>A genome reference for cultivated species of the human gut microbiota.</title>
        <authorList>
            <person name="Zou Y."/>
            <person name="Xue W."/>
            <person name="Luo G."/>
        </authorList>
    </citation>
    <scope>NUCLEOTIDE SEQUENCE [LARGE SCALE GENOMIC DNA]</scope>
    <source>
        <strain evidence="6 7">TF11-7</strain>
    </source>
</reference>
<dbReference type="EMBL" id="QSQN01000074">
    <property type="protein sequence ID" value="RGK35795.1"/>
    <property type="molecule type" value="Genomic_DNA"/>
</dbReference>
<evidence type="ECO:0000256" key="2">
    <source>
        <dbReference type="ARBA" id="ARBA00024867"/>
    </source>
</evidence>
<dbReference type="PANTHER" id="PTHR37299:SF1">
    <property type="entry name" value="STAGE 0 SPORULATION PROTEIN A HOMOLOG"/>
    <property type="match status" value="1"/>
</dbReference>
<dbReference type="Pfam" id="PF00072">
    <property type="entry name" value="Response_reg"/>
    <property type="match status" value="1"/>
</dbReference>
<feature type="modified residue" description="4-aspartylphosphate" evidence="3">
    <location>
        <position position="57"/>
    </location>
</feature>
<dbReference type="GO" id="GO:0000156">
    <property type="term" value="F:phosphorelay response regulator activity"/>
    <property type="evidence" value="ECO:0007669"/>
    <property type="project" value="InterPro"/>
</dbReference>
<evidence type="ECO:0000313" key="7">
    <source>
        <dbReference type="Proteomes" id="UP000260793"/>
    </source>
</evidence>
<dbReference type="Pfam" id="PF04397">
    <property type="entry name" value="LytTR"/>
    <property type="match status" value="1"/>
</dbReference>
<dbReference type="InterPro" id="IPR011006">
    <property type="entry name" value="CheY-like_superfamily"/>
</dbReference>
<dbReference type="InterPro" id="IPR007492">
    <property type="entry name" value="LytTR_DNA-bd_dom"/>
</dbReference>